<feature type="compositionally biased region" description="Basic and acidic residues" evidence="4">
    <location>
        <begin position="253"/>
        <end position="276"/>
    </location>
</feature>
<dbReference type="OrthoDB" id="77828at2759"/>
<dbReference type="InterPro" id="IPR018856">
    <property type="entry name" value="Stn1_N"/>
</dbReference>
<evidence type="ECO:0000256" key="1">
    <source>
        <dbReference type="ARBA" id="ARBA00004574"/>
    </source>
</evidence>
<dbReference type="Pfam" id="PF10451">
    <property type="entry name" value="Stn1"/>
    <property type="match status" value="2"/>
</dbReference>
<comment type="subcellular location">
    <subcellularLocation>
        <location evidence="1">Chromosome</location>
        <location evidence="1">Telomere</location>
    </subcellularLocation>
</comment>
<evidence type="ECO:0000256" key="2">
    <source>
        <dbReference type="ARBA" id="ARBA00022454"/>
    </source>
</evidence>
<reference evidence="6" key="1">
    <citation type="submission" date="2020-03" db="EMBL/GenBank/DDBJ databases">
        <title>Site-based positive gene gene selection in Geosmithia morbida across the United States reveals a broad range of putative effectors and factors for local host and environmental adapation.</title>
        <authorList>
            <person name="Onufrak A."/>
            <person name="Murdoch R.W."/>
            <person name="Gazis R."/>
            <person name="Huff M."/>
            <person name="Staton M."/>
            <person name="Klingeman W."/>
            <person name="Hadziabdic D."/>
        </authorList>
    </citation>
    <scope>NUCLEOTIDE SEQUENCE</scope>
    <source>
        <strain evidence="6">1262</strain>
    </source>
</reference>
<dbReference type="Proteomes" id="UP000749293">
    <property type="component" value="Unassembled WGS sequence"/>
</dbReference>
<evidence type="ECO:0000313" key="7">
    <source>
        <dbReference type="Proteomes" id="UP000749293"/>
    </source>
</evidence>
<dbReference type="Gene3D" id="2.40.50.140">
    <property type="entry name" value="Nucleic acid-binding proteins"/>
    <property type="match status" value="1"/>
</dbReference>
<feature type="region of interest" description="Disordered" evidence="4">
    <location>
        <begin position="114"/>
        <end position="135"/>
    </location>
</feature>
<dbReference type="InterPro" id="IPR012340">
    <property type="entry name" value="NA-bd_OB-fold"/>
</dbReference>
<keyword evidence="3" id="KW-0779">Telomere</keyword>
<accession>A0A9P4YYR7</accession>
<comment type="caution">
    <text evidence="6">The sequence shown here is derived from an EMBL/GenBank/DDBJ whole genome shotgun (WGS) entry which is preliminary data.</text>
</comment>
<dbReference type="AlphaFoldDB" id="A0A9P4YYR7"/>
<dbReference type="CDD" id="cd03524">
    <property type="entry name" value="RPA2_OBF_family"/>
    <property type="match status" value="1"/>
</dbReference>
<evidence type="ECO:0000256" key="3">
    <source>
        <dbReference type="ARBA" id="ARBA00022895"/>
    </source>
</evidence>
<feature type="region of interest" description="Disordered" evidence="4">
    <location>
        <begin position="235"/>
        <end position="276"/>
    </location>
</feature>
<dbReference type="GO" id="GO:0000781">
    <property type="term" value="C:chromosome, telomeric region"/>
    <property type="evidence" value="ECO:0007669"/>
    <property type="project" value="UniProtKB-SubCell"/>
</dbReference>
<protein>
    <recommendedName>
        <fullName evidence="5">CST complex subunit Stn1 N-terminal domain-containing protein</fullName>
    </recommendedName>
</protein>
<feature type="domain" description="CST complex subunit Stn1 N-terminal" evidence="5">
    <location>
        <begin position="147"/>
        <end position="218"/>
    </location>
</feature>
<feature type="domain" description="CST complex subunit Stn1 N-terminal" evidence="5">
    <location>
        <begin position="63"/>
        <end position="104"/>
    </location>
</feature>
<sequence length="288" mass="32365">MSDVSRGPNTYPRCCFNLSPTYNAWCMFRVADIRRLRTHPDYEGNAFSTNPSCSAALTACAGQDIYFYNNLPVRWVRIVGIVVAIDEFSGRRVFTVDDSSGACIETVTPYTTRAAVPAGNDNHSNDSNSGRAGDTDMKPYPYAGIDVGSVVDVKGGLTAFRKELQISIERMVVLSGTTEELALWEKRAKFQRDVLGKPWILDQGDIMRCREEAEQEERAAERKARRLREAIAQTSLDHKNAYRSKPAMGKKQPVRERESESPERLPRNLRELVQRGDLPRGHYSTLGL</sequence>
<evidence type="ECO:0000259" key="5">
    <source>
        <dbReference type="Pfam" id="PF10451"/>
    </source>
</evidence>
<organism evidence="6 7">
    <name type="scientific">Geosmithia morbida</name>
    <dbReference type="NCBI Taxonomy" id="1094350"/>
    <lineage>
        <taxon>Eukaryota</taxon>
        <taxon>Fungi</taxon>
        <taxon>Dikarya</taxon>
        <taxon>Ascomycota</taxon>
        <taxon>Pezizomycotina</taxon>
        <taxon>Sordariomycetes</taxon>
        <taxon>Hypocreomycetidae</taxon>
        <taxon>Hypocreales</taxon>
        <taxon>Bionectriaceae</taxon>
        <taxon>Geosmithia</taxon>
    </lineage>
</organism>
<dbReference type="SUPFAM" id="SSF50249">
    <property type="entry name" value="Nucleic acid-binding proteins"/>
    <property type="match status" value="1"/>
</dbReference>
<feature type="compositionally biased region" description="Low complexity" evidence="4">
    <location>
        <begin position="120"/>
        <end position="129"/>
    </location>
</feature>
<gene>
    <name evidence="6" type="ORF">GMORB2_0802</name>
</gene>
<name>A0A9P4YYR7_9HYPO</name>
<keyword evidence="7" id="KW-1185">Reference proteome</keyword>
<evidence type="ECO:0000256" key="4">
    <source>
        <dbReference type="SAM" id="MobiDB-lite"/>
    </source>
</evidence>
<dbReference type="GeneID" id="55967032"/>
<dbReference type="EMBL" id="JAANYQ010000002">
    <property type="protein sequence ID" value="KAF4125558.1"/>
    <property type="molecule type" value="Genomic_DNA"/>
</dbReference>
<proteinExistence type="predicted"/>
<evidence type="ECO:0000313" key="6">
    <source>
        <dbReference type="EMBL" id="KAF4125558.1"/>
    </source>
</evidence>
<dbReference type="RefSeq" id="XP_035324210.1">
    <property type="nucleotide sequence ID" value="XM_035462786.1"/>
</dbReference>
<keyword evidence="2" id="KW-0158">Chromosome</keyword>